<feature type="compositionally biased region" description="Polar residues" evidence="1">
    <location>
        <begin position="283"/>
        <end position="299"/>
    </location>
</feature>
<dbReference type="PANTHER" id="PTHR36308:SF1">
    <property type="entry name" value="DENTIN SIALOPHOSPHOPROTEIN-RELATED"/>
    <property type="match status" value="1"/>
</dbReference>
<keyword evidence="4" id="KW-1185">Reference proteome</keyword>
<accession>A0ABR2Q2S4</accession>
<feature type="compositionally biased region" description="Polar residues" evidence="1">
    <location>
        <begin position="504"/>
        <end position="513"/>
    </location>
</feature>
<evidence type="ECO:0000256" key="1">
    <source>
        <dbReference type="SAM" id="MobiDB-lite"/>
    </source>
</evidence>
<dbReference type="Pfam" id="PF25122">
    <property type="entry name" value="DUF7815"/>
    <property type="match status" value="1"/>
</dbReference>
<dbReference type="EMBL" id="JBBPBN010000047">
    <property type="protein sequence ID" value="KAK8994977.1"/>
    <property type="molecule type" value="Genomic_DNA"/>
</dbReference>
<feature type="region of interest" description="Disordered" evidence="1">
    <location>
        <begin position="283"/>
        <end position="306"/>
    </location>
</feature>
<organism evidence="3 4">
    <name type="scientific">Hibiscus sabdariffa</name>
    <name type="common">roselle</name>
    <dbReference type="NCBI Taxonomy" id="183260"/>
    <lineage>
        <taxon>Eukaryota</taxon>
        <taxon>Viridiplantae</taxon>
        <taxon>Streptophyta</taxon>
        <taxon>Embryophyta</taxon>
        <taxon>Tracheophyta</taxon>
        <taxon>Spermatophyta</taxon>
        <taxon>Magnoliopsida</taxon>
        <taxon>eudicotyledons</taxon>
        <taxon>Gunneridae</taxon>
        <taxon>Pentapetalae</taxon>
        <taxon>rosids</taxon>
        <taxon>malvids</taxon>
        <taxon>Malvales</taxon>
        <taxon>Malvaceae</taxon>
        <taxon>Malvoideae</taxon>
        <taxon>Hibiscus</taxon>
    </lineage>
</organism>
<reference evidence="3 4" key="1">
    <citation type="journal article" date="2024" name="G3 (Bethesda)">
        <title>Genome assembly of Hibiscus sabdariffa L. provides insights into metabolisms of medicinal natural products.</title>
        <authorList>
            <person name="Kim T."/>
        </authorList>
    </citation>
    <scope>NUCLEOTIDE SEQUENCE [LARGE SCALE GENOMIC DNA]</scope>
    <source>
        <strain evidence="3">TK-2024</strain>
        <tissue evidence="3">Old leaves</tissue>
    </source>
</reference>
<protein>
    <recommendedName>
        <fullName evidence="2">DUF7815 domain-containing protein</fullName>
    </recommendedName>
</protein>
<feature type="region of interest" description="Disordered" evidence="1">
    <location>
        <begin position="480"/>
        <end position="513"/>
    </location>
</feature>
<dbReference type="Proteomes" id="UP001396334">
    <property type="component" value="Unassembled WGS sequence"/>
</dbReference>
<dbReference type="PANTHER" id="PTHR36308">
    <property type="entry name" value="DENTIN SIALOPHOSPHOPROTEIN-RELATED"/>
    <property type="match status" value="1"/>
</dbReference>
<feature type="domain" description="DUF7815" evidence="2">
    <location>
        <begin position="47"/>
        <end position="72"/>
    </location>
</feature>
<proteinExistence type="predicted"/>
<evidence type="ECO:0000313" key="3">
    <source>
        <dbReference type="EMBL" id="KAK8994977.1"/>
    </source>
</evidence>
<evidence type="ECO:0000259" key="2">
    <source>
        <dbReference type="Pfam" id="PF25122"/>
    </source>
</evidence>
<dbReference type="InterPro" id="IPR056717">
    <property type="entry name" value="DUF7815"/>
</dbReference>
<feature type="compositionally biased region" description="Polar residues" evidence="1">
    <location>
        <begin position="323"/>
        <end position="335"/>
    </location>
</feature>
<name>A0ABR2Q2S4_9ROSI</name>
<sequence length="883" mass="95661">MAVEIPADLITQLQISLRKQANVSSYDPKDPSLPGLPSFLHSTHGSPRLRCHHCKASLLRGSDSLLCIFCGKRPTETPPTPIKFQSTSGYGWFLHSLNLDGSEIVGESLDGNGRDKERGEESALSDILGLEIRWDDSESEGFDSGLRKSNPLNLVGLDLGDDFLAERKEDSAPIPSEGTSAVKKGIDSTVSNVLKSCENLSSFGNFQGSVSGWQADFQTANSSADQGAISSVSFDPFASSSKDISSNLDTVVGRGTGIFDGKEKSNLTTLDSKTPNWFQGDLKSNSISGDQAQISTSNAPGERTTDVDDDSFDAWNDFKGSSIAQDVAQSSSDQTAGGLKSMHEKGSTADLSTHMDGVFGTGDFFQGKAVDKTSSSHTTNWFQDDDIWSSSTSKTVHLAEQSDENVGDKDGGILANINNSSVSINKILDDQWHLSSIKETDNGTNEEDDDSFGAWNDFKSSSVLNSSVSSSKEHAVYTTTTTEVKSSDPFSGWNPDFHSDSSENNHVGSQSSDPFVGSSFDLSAHIDTVFASGKGLFDGKANDSSNVSDANSWFQDDLWSNSTSKVTRQAENLDATGNIMDSGTVTVERNLPSMDVDLFPDDRWLTDNRKASDRKPIDESDDSFGDWFDFKSSTTKQDSLSNSSKQVVRTDNQTIDGNNSFLSAAWNDFSSPSSVKDPSSISVKQTAVHQEMPSVETSEVNLFSADNNFGSLSQQDFFSGAFSNQNGSTETNIFWPEAPLSDRMVDANVRGSNEAELVEDVDHSNATPTAYILVLGNKVILLLNSVKLLLIAINGSNLHIHFDPSSYRNFPISLPKEMKFVNKLAALATRAANNNVVIDVCLVTSFAVIGIRSLNQQNLIESLEAERDSLMKTNKAMKKTRWD</sequence>
<comment type="caution">
    <text evidence="3">The sequence shown here is derived from an EMBL/GenBank/DDBJ whole genome shotgun (WGS) entry which is preliminary data.</text>
</comment>
<feature type="region of interest" description="Disordered" evidence="1">
    <location>
        <begin position="323"/>
        <end position="344"/>
    </location>
</feature>
<evidence type="ECO:0000313" key="4">
    <source>
        <dbReference type="Proteomes" id="UP001396334"/>
    </source>
</evidence>
<gene>
    <name evidence="3" type="ORF">V6N11_046043</name>
</gene>